<name>V9DBN8_9EURO</name>
<evidence type="ECO:0000256" key="1">
    <source>
        <dbReference type="SAM" id="MobiDB-lite"/>
    </source>
</evidence>
<accession>V9DBN8</accession>
<evidence type="ECO:0000313" key="2">
    <source>
        <dbReference type="EMBL" id="ETI23723.1"/>
    </source>
</evidence>
<gene>
    <name evidence="2" type="ORF">G647_05528</name>
</gene>
<feature type="compositionally biased region" description="Low complexity" evidence="1">
    <location>
        <begin position="128"/>
        <end position="150"/>
    </location>
</feature>
<proteinExistence type="predicted"/>
<protein>
    <submittedName>
        <fullName evidence="2">Uncharacterized protein</fullName>
    </submittedName>
</protein>
<dbReference type="EMBL" id="KB822705">
    <property type="protein sequence ID" value="ETI23723.1"/>
    <property type="molecule type" value="Genomic_DNA"/>
</dbReference>
<feature type="compositionally biased region" description="Polar residues" evidence="1">
    <location>
        <begin position="698"/>
        <end position="724"/>
    </location>
</feature>
<dbReference type="VEuPathDB" id="FungiDB:G647_05528"/>
<dbReference type="HOGENOM" id="CLU_286975_0_0_1"/>
<feature type="region of interest" description="Disordered" evidence="1">
    <location>
        <begin position="128"/>
        <end position="162"/>
    </location>
</feature>
<evidence type="ECO:0000313" key="3">
    <source>
        <dbReference type="Proteomes" id="UP000030678"/>
    </source>
</evidence>
<feature type="region of interest" description="Disordered" evidence="1">
    <location>
        <begin position="649"/>
        <end position="736"/>
    </location>
</feature>
<sequence>MSQQIHFVETKPGTALDSSQVRALRSHVRKVNLERSTQKSTRRLENFRSLTITDFSESGKAKGAKKKQSIQLSVTHLETEIQDLPWGEDPLQKCPLAPDSPEIPTRAFQCLSTSCNLFLPKWCSRSRSSSQGPQSQSPSQHSSPVDSSQSDETHPHAARIANATDVDEARINQLLRSCAFRIATEPLLSSDVTHGDLLALPLSAECLSHSAFLYAFLYSILHIHNSCIATNESLALKTKAIECLRGDLRKDDPNIRALTIGTILLLSCVAYHCGDLAESTAHSEGLYKLLEHCHTDGIRLRAEVLRAIFWQHLLGTALVCDQHRFLQPDFQVFLNRPQDFPTINALPPVPPGFELHEEVISPDVLLSVRIILYLQDHTRPSTSDPVMIEDLQARVEARLVFDEKASKEFGAIAECCRVAVYIVSYISSSSTRKSAFVPLRLAEKLLTFLEKTNEQDLWRYRRDLFLWLLLVGSSVGRGQNCFAAELATRYQQFIQNVKRDVRSWIDSKNGPGAIHNVMETFIYADDWVAKRHLLPSWSDLERTVFSSGSKEGDTDMDTEALLQELVQNTNHFECEHAGIQDYPTEEEKRQHVQLRLRYLWNNLRSPLYAETPFAKTIIYTKGSAALDWNRLETRYRDFYTTEEYQARKASAGLAATSVGRTSNKLKRRDGQDPENATFESSAEDSTPKRLRPEGGQQSGQTIPPSTSPVESNNGAEYIQSNQPPHLSASIPPPLSGLERRTRQDAMLSDLELAKLPKFKRLVGNGISDQINRRKEVMKLETQWMKMYKQVEQTVEAYVRSWGLDSLHPIVLAPESAYPRKLNHLVSLMLSGGMVRVEFRRETFQSLRDNRAITYSFFIWPLLIAATTEWCLRPHVEEARIYKSYGGGVIQQVLASCVEPVVEARLRQQFLETYIEREIKPHIPSKAKDMATTFQGFIDLIMPRQNTPYPLHAVCDVKSCPRTDPIHPDTPVRGFTLLEESVDRINFREDLRNVFETALQWRAERDQTMFERYDISFPSLGDEYVASQMVEEEDSEGNKRARPVILCLLPVLFRSFSRRILGENEPPKKVVSGIVL</sequence>
<dbReference type="AlphaFoldDB" id="V9DBN8"/>
<reference evidence="2 3" key="1">
    <citation type="submission" date="2013-03" db="EMBL/GenBank/DDBJ databases">
        <title>The Genome Sequence of Cladophialophora carrionii CBS 160.54.</title>
        <authorList>
            <consortium name="The Broad Institute Genomics Platform"/>
            <person name="Cuomo C."/>
            <person name="de Hoog S."/>
            <person name="Gorbushina A."/>
            <person name="Walker B."/>
            <person name="Young S.K."/>
            <person name="Zeng Q."/>
            <person name="Gargeya S."/>
            <person name="Fitzgerald M."/>
            <person name="Haas B."/>
            <person name="Abouelleil A."/>
            <person name="Allen A.W."/>
            <person name="Alvarado L."/>
            <person name="Arachchi H.M."/>
            <person name="Berlin A.M."/>
            <person name="Chapman S.B."/>
            <person name="Gainer-Dewar J."/>
            <person name="Goldberg J."/>
            <person name="Griggs A."/>
            <person name="Gujja S."/>
            <person name="Hansen M."/>
            <person name="Howarth C."/>
            <person name="Imamovic A."/>
            <person name="Ireland A."/>
            <person name="Larimer J."/>
            <person name="McCowan C."/>
            <person name="Murphy C."/>
            <person name="Pearson M."/>
            <person name="Poon T.W."/>
            <person name="Priest M."/>
            <person name="Roberts A."/>
            <person name="Saif S."/>
            <person name="Shea T."/>
            <person name="Sisk P."/>
            <person name="Sykes S."/>
            <person name="Wortman J."/>
            <person name="Nusbaum C."/>
            <person name="Birren B."/>
        </authorList>
    </citation>
    <scope>NUCLEOTIDE SEQUENCE [LARGE SCALE GENOMIC DNA]</scope>
    <source>
        <strain evidence="2 3">CBS 160.54</strain>
    </source>
</reference>
<dbReference type="RefSeq" id="XP_008728078.1">
    <property type="nucleotide sequence ID" value="XM_008729856.1"/>
</dbReference>
<dbReference type="GeneID" id="19984021"/>
<dbReference type="Proteomes" id="UP000030678">
    <property type="component" value="Unassembled WGS sequence"/>
</dbReference>
<organism evidence="2 3">
    <name type="scientific">Cladophialophora carrionii CBS 160.54</name>
    <dbReference type="NCBI Taxonomy" id="1279043"/>
    <lineage>
        <taxon>Eukaryota</taxon>
        <taxon>Fungi</taxon>
        <taxon>Dikarya</taxon>
        <taxon>Ascomycota</taxon>
        <taxon>Pezizomycotina</taxon>
        <taxon>Eurotiomycetes</taxon>
        <taxon>Chaetothyriomycetidae</taxon>
        <taxon>Chaetothyriales</taxon>
        <taxon>Herpotrichiellaceae</taxon>
        <taxon>Cladophialophora</taxon>
    </lineage>
</organism>
<dbReference type="OrthoDB" id="4127946at2759"/>